<protein>
    <submittedName>
        <fullName evidence="2">Uncharacterized protein</fullName>
    </submittedName>
</protein>
<dbReference type="Proteomes" id="UP000230233">
    <property type="component" value="Chromosome X"/>
</dbReference>
<feature type="region of interest" description="Disordered" evidence="1">
    <location>
        <begin position="295"/>
        <end position="316"/>
    </location>
</feature>
<keyword evidence="3" id="KW-1185">Reference proteome</keyword>
<evidence type="ECO:0000313" key="2">
    <source>
        <dbReference type="EMBL" id="PIC20665.1"/>
    </source>
</evidence>
<sequence length="361" mass="42102">MSDQPEDAERNESLEDYGNRLNNRGLYALVDMWDREKTYTNIRVLDVKLGRNFRNLVRGTISKRMRDSLPPTMISYLNDVSAEELIQFLRTWTQEQWFNTTTYPFNTYFASARKSIDSKNKAIISYQQWDVNDYHECFEDILKDVFYLYANHGEMFVRALTEFVKQLCTVFCTNRAFAEKHPARNTSSDKHCCGTEKKEKSPYDAEKLFFHCLNCILEYQTQDYCSYALRVLAPWLDGAKKALDKSNADLHPYGRKHIRNQQKLRMAGSKIEKDENGLFVLKKCVAEDEKSSMELSGVKNHSSKAQKRKSEIEHDVKKYKKQVVASTNNEVASAFHRFTPFPNNGGFTHYTMCIQKPITKQ</sequence>
<evidence type="ECO:0000256" key="1">
    <source>
        <dbReference type="SAM" id="MobiDB-lite"/>
    </source>
</evidence>
<dbReference type="EMBL" id="PDUG01000006">
    <property type="protein sequence ID" value="PIC20665.1"/>
    <property type="molecule type" value="Genomic_DNA"/>
</dbReference>
<evidence type="ECO:0000313" key="3">
    <source>
        <dbReference type="Proteomes" id="UP000230233"/>
    </source>
</evidence>
<comment type="caution">
    <text evidence="2">The sequence shown here is derived from an EMBL/GenBank/DDBJ whole genome shotgun (WGS) entry which is preliminary data.</text>
</comment>
<organism evidence="2 3">
    <name type="scientific">Caenorhabditis nigoni</name>
    <dbReference type="NCBI Taxonomy" id="1611254"/>
    <lineage>
        <taxon>Eukaryota</taxon>
        <taxon>Metazoa</taxon>
        <taxon>Ecdysozoa</taxon>
        <taxon>Nematoda</taxon>
        <taxon>Chromadorea</taxon>
        <taxon>Rhabditida</taxon>
        <taxon>Rhabditina</taxon>
        <taxon>Rhabditomorpha</taxon>
        <taxon>Rhabditoidea</taxon>
        <taxon>Rhabditidae</taxon>
        <taxon>Peloderinae</taxon>
        <taxon>Caenorhabditis</taxon>
    </lineage>
</organism>
<proteinExistence type="predicted"/>
<name>A0A2G5SZX6_9PELO</name>
<dbReference type="OrthoDB" id="5887382at2759"/>
<gene>
    <name evidence="2" type="primary">Cnig_chr_X.g25782</name>
    <name evidence="2" type="ORF">B9Z55_025782</name>
</gene>
<reference evidence="3" key="1">
    <citation type="submission" date="2017-10" db="EMBL/GenBank/DDBJ databases">
        <title>Rapid genome shrinkage in a self-fertile nematode reveals novel sperm competition proteins.</title>
        <authorList>
            <person name="Yin D."/>
            <person name="Schwarz E.M."/>
            <person name="Thomas C.G."/>
            <person name="Felde R.L."/>
            <person name="Korf I.F."/>
            <person name="Cutter A.D."/>
            <person name="Schartner C.M."/>
            <person name="Ralston E.J."/>
            <person name="Meyer B.J."/>
            <person name="Haag E.S."/>
        </authorList>
    </citation>
    <scope>NUCLEOTIDE SEQUENCE [LARGE SCALE GENOMIC DNA]</scope>
    <source>
        <strain evidence="3">JU1422</strain>
    </source>
</reference>
<accession>A0A2G5SZX6</accession>
<dbReference type="AlphaFoldDB" id="A0A2G5SZX6"/>